<evidence type="ECO:0000313" key="11">
    <source>
        <dbReference type="Proteomes" id="UP000516057"/>
    </source>
</evidence>
<evidence type="ECO:0000256" key="4">
    <source>
        <dbReference type="ARBA" id="ARBA00023015"/>
    </source>
</evidence>
<protein>
    <recommendedName>
        <fullName evidence="9">Ferric uptake regulation protein</fullName>
    </recommendedName>
</protein>
<dbReference type="Gene3D" id="3.30.1490.190">
    <property type="match status" value="1"/>
</dbReference>
<feature type="binding site" evidence="7">
    <location>
        <position position="128"/>
    </location>
    <ligand>
        <name>Zn(2+)</name>
        <dbReference type="ChEBI" id="CHEBI:29105"/>
    </ligand>
</feature>
<keyword evidence="3 7" id="KW-0862">Zinc</keyword>
<keyword evidence="9" id="KW-0963">Cytoplasm</keyword>
<accession>A0A7H0HJ11</accession>
<dbReference type="InterPro" id="IPR002481">
    <property type="entry name" value="FUR"/>
</dbReference>
<keyword evidence="11" id="KW-1185">Reference proteome</keyword>
<dbReference type="AlphaFoldDB" id="A0A7H0HJ11"/>
<feature type="binding site" evidence="7">
    <location>
        <position position="125"/>
    </location>
    <ligand>
        <name>Zn(2+)</name>
        <dbReference type="ChEBI" id="CHEBI:29105"/>
    </ligand>
</feature>
<dbReference type="CDD" id="cd07153">
    <property type="entry name" value="Fur_like"/>
    <property type="match status" value="1"/>
</dbReference>
<reference evidence="10 11" key="1">
    <citation type="submission" date="2020-08" db="EMBL/GenBank/DDBJ databases">
        <title>Genome sequence of Acidovorax monticola KACC 19171T.</title>
        <authorList>
            <person name="Hyun D.-W."/>
            <person name="Bae J.-W."/>
        </authorList>
    </citation>
    <scope>NUCLEOTIDE SEQUENCE [LARGE SCALE GENOMIC DNA]</scope>
    <source>
        <strain evidence="10 11">KACC 19171</strain>
    </source>
</reference>
<comment type="subcellular location">
    <subcellularLocation>
        <location evidence="9">Cytoplasm</location>
    </subcellularLocation>
</comment>
<dbReference type="EMBL" id="CP060790">
    <property type="protein sequence ID" value="QNP60527.1"/>
    <property type="molecule type" value="Genomic_DNA"/>
</dbReference>
<feature type="binding site" evidence="8">
    <location>
        <position position="82"/>
    </location>
    <ligand>
        <name>Fe cation</name>
        <dbReference type="ChEBI" id="CHEBI:24875"/>
    </ligand>
</feature>
<evidence type="ECO:0000256" key="3">
    <source>
        <dbReference type="ARBA" id="ARBA00022833"/>
    </source>
</evidence>
<keyword evidence="4 9" id="KW-0805">Transcription regulation</keyword>
<evidence type="ECO:0000256" key="5">
    <source>
        <dbReference type="ARBA" id="ARBA00023125"/>
    </source>
</evidence>
<comment type="subunit">
    <text evidence="9">Homodimer.</text>
</comment>
<comment type="cofactor">
    <cofactor evidence="7">
        <name>Zn(2+)</name>
        <dbReference type="ChEBI" id="CHEBI:29105"/>
    </cofactor>
    <text evidence="7">Binds 1 zinc ion per subunit.</text>
</comment>
<organism evidence="10 11">
    <name type="scientific">Paenacidovorax monticola</name>
    <dbReference type="NCBI Taxonomy" id="1926868"/>
    <lineage>
        <taxon>Bacteria</taxon>
        <taxon>Pseudomonadati</taxon>
        <taxon>Pseudomonadota</taxon>
        <taxon>Betaproteobacteria</taxon>
        <taxon>Burkholderiales</taxon>
        <taxon>Comamonadaceae</taxon>
        <taxon>Paenacidovorax</taxon>
    </lineage>
</organism>
<dbReference type="GO" id="GO:0000976">
    <property type="term" value="F:transcription cis-regulatory region binding"/>
    <property type="evidence" value="ECO:0007669"/>
    <property type="project" value="TreeGrafter"/>
</dbReference>
<dbReference type="PANTHER" id="PTHR33202:SF22">
    <property type="entry name" value="HYDROGEN PEROXIDE SENSITIVE REPRESSOR"/>
    <property type="match status" value="1"/>
</dbReference>
<feature type="binding site" evidence="8">
    <location>
        <position position="117"/>
    </location>
    <ligand>
        <name>Fe cation</name>
        <dbReference type="ChEBI" id="CHEBI:24875"/>
    </ligand>
</feature>
<dbReference type="Proteomes" id="UP000516057">
    <property type="component" value="Chromosome"/>
</dbReference>
<dbReference type="InterPro" id="IPR036390">
    <property type="entry name" value="WH_DNA-bd_sf"/>
</dbReference>
<keyword evidence="6 9" id="KW-0804">Transcription</keyword>
<proteinExistence type="inferred from homology"/>
<dbReference type="KEGG" id="amon:H9L24_06745"/>
<comment type="similarity">
    <text evidence="1 9">Belongs to the Fur family.</text>
</comment>
<name>A0A7H0HJ11_9BURK</name>
<feature type="binding site" evidence="7">
    <location>
        <position position="88"/>
    </location>
    <ligand>
        <name>Zn(2+)</name>
        <dbReference type="ChEBI" id="CHEBI:29105"/>
    </ligand>
</feature>
<dbReference type="Pfam" id="PF01475">
    <property type="entry name" value="FUR"/>
    <property type="match status" value="1"/>
</dbReference>
<dbReference type="GO" id="GO:0005737">
    <property type="term" value="C:cytoplasm"/>
    <property type="evidence" value="ECO:0007669"/>
    <property type="project" value="UniProtKB-SubCell"/>
</dbReference>
<feature type="binding site" evidence="7">
    <location>
        <position position="91"/>
    </location>
    <ligand>
        <name>Zn(2+)</name>
        <dbReference type="ChEBI" id="CHEBI:29105"/>
    </ligand>
</feature>
<dbReference type="Gene3D" id="1.10.10.10">
    <property type="entry name" value="Winged helix-like DNA-binding domain superfamily/Winged helix DNA-binding domain"/>
    <property type="match status" value="1"/>
</dbReference>
<evidence type="ECO:0000313" key="10">
    <source>
        <dbReference type="EMBL" id="QNP60527.1"/>
    </source>
</evidence>
<keyword evidence="2 9" id="KW-0678">Repressor</keyword>
<dbReference type="PANTHER" id="PTHR33202">
    <property type="entry name" value="ZINC UPTAKE REGULATION PROTEIN"/>
    <property type="match status" value="1"/>
</dbReference>
<evidence type="ECO:0000256" key="6">
    <source>
        <dbReference type="ARBA" id="ARBA00023163"/>
    </source>
</evidence>
<evidence type="ECO:0000256" key="2">
    <source>
        <dbReference type="ARBA" id="ARBA00022491"/>
    </source>
</evidence>
<keyword evidence="5 9" id="KW-0238">DNA-binding</keyword>
<dbReference type="GO" id="GO:0003700">
    <property type="term" value="F:DNA-binding transcription factor activity"/>
    <property type="evidence" value="ECO:0007669"/>
    <property type="project" value="UniProtKB-UniRule"/>
</dbReference>
<dbReference type="InterPro" id="IPR036388">
    <property type="entry name" value="WH-like_DNA-bd_sf"/>
</dbReference>
<dbReference type="InterPro" id="IPR043135">
    <property type="entry name" value="Fur_C"/>
</dbReference>
<dbReference type="SUPFAM" id="SSF46785">
    <property type="entry name" value="Winged helix' DNA-binding domain"/>
    <property type="match status" value="1"/>
</dbReference>
<comment type="cofactor">
    <cofactor evidence="8">
        <name>Mn(2+)</name>
        <dbReference type="ChEBI" id="CHEBI:29035"/>
    </cofactor>
    <cofactor evidence="8">
        <name>Fe(2+)</name>
        <dbReference type="ChEBI" id="CHEBI:29033"/>
    </cofactor>
    <text evidence="8">Binds 1 Mn(2+) or Fe(2+) ion per subunit.</text>
</comment>
<dbReference type="GO" id="GO:0008270">
    <property type="term" value="F:zinc ion binding"/>
    <property type="evidence" value="ECO:0007669"/>
    <property type="project" value="TreeGrafter"/>
</dbReference>
<keyword evidence="8 9" id="KW-0408">Iron</keyword>
<evidence type="ECO:0000256" key="9">
    <source>
        <dbReference type="RuleBase" id="RU364037"/>
    </source>
</evidence>
<evidence type="ECO:0000256" key="7">
    <source>
        <dbReference type="PIRSR" id="PIRSR602481-1"/>
    </source>
</evidence>
<evidence type="ECO:0000256" key="1">
    <source>
        <dbReference type="ARBA" id="ARBA00007957"/>
    </source>
</evidence>
<gene>
    <name evidence="9" type="primary">fur</name>
    <name evidence="10" type="ORF">H9L24_06745</name>
</gene>
<keyword evidence="7 9" id="KW-0479">Metal-binding</keyword>
<dbReference type="GO" id="GO:1900376">
    <property type="term" value="P:regulation of secondary metabolite biosynthetic process"/>
    <property type="evidence" value="ECO:0007669"/>
    <property type="project" value="TreeGrafter"/>
</dbReference>
<sequence>MERHTRQRNAVLDALTQSGRSLMPQEICELAQRAVPTLSLSTVYRQLKDLLDGKAVVRVDLPGQPTRYEAPCELAHGDVHHHHHHFHCVACDRVYPIHACPGHMEDLAPPGFQVQRHDLTLHGRCAECATGMTAP</sequence>
<dbReference type="RefSeq" id="WP_187737508.1">
    <property type="nucleotide sequence ID" value="NZ_CP060790.1"/>
</dbReference>
<evidence type="ECO:0000256" key="8">
    <source>
        <dbReference type="PIRSR" id="PIRSR602481-2"/>
    </source>
</evidence>
<dbReference type="GO" id="GO:0045892">
    <property type="term" value="P:negative regulation of DNA-templated transcription"/>
    <property type="evidence" value="ECO:0007669"/>
    <property type="project" value="TreeGrafter"/>
</dbReference>